<name>A0A934MHR7_9HYPH</name>
<dbReference type="AlphaFoldDB" id="A0A934MHR7"/>
<dbReference type="SUPFAM" id="SSF69754">
    <property type="entry name" value="Ribosome binding protein Y (YfiA homologue)"/>
    <property type="match status" value="1"/>
</dbReference>
<evidence type="ECO:0000313" key="7">
    <source>
        <dbReference type="Proteomes" id="UP000609531"/>
    </source>
</evidence>
<reference evidence="6" key="1">
    <citation type="submission" date="2020-12" db="EMBL/GenBank/DDBJ databases">
        <title>Bacterial taxonomy.</title>
        <authorList>
            <person name="Pan X."/>
        </authorList>
    </citation>
    <scope>NUCLEOTIDE SEQUENCE</scope>
    <source>
        <strain evidence="6">B2012</strain>
    </source>
</reference>
<dbReference type="NCBIfam" id="TIGR00741">
    <property type="entry name" value="yfiA"/>
    <property type="match status" value="1"/>
</dbReference>
<gene>
    <name evidence="6" type="primary">raiA</name>
    <name evidence="4" type="synonym">hpf</name>
    <name evidence="6" type="ORF">JCR33_15975</name>
</gene>
<protein>
    <recommendedName>
        <fullName evidence="3 4">Ribosome hibernation promoting factor</fullName>
        <shortName evidence="4">HPF</shortName>
    </recommendedName>
</protein>
<dbReference type="EMBL" id="JAEKJA010000013">
    <property type="protein sequence ID" value="MBJ3777205.1"/>
    <property type="molecule type" value="Genomic_DNA"/>
</dbReference>
<evidence type="ECO:0000256" key="1">
    <source>
        <dbReference type="ARBA" id="ARBA00022845"/>
    </source>
</evidence>
<comment type="subunit">
    <text evidence="2">Associates exclusively with 100S ribosomes, which are dimers of 70S ribosomes.</text>
</comment>
<dbReference type="InterPro" id="IPR038416">
    <property type="entry name" value="Ribosom_S30AE_C_sf"/>
</dbReference>
<dbReference type="Gene3D" id="3.30.505.50">
    <property type="entry name" value="Sigma 54 modulation/S30EA ribosomal protein, C-terminal domain"/>
    <property type="match status" value="1"/>
</dbReference>
<dbReference type="Proteomes" id="UP000609531">
    <property type="component" value="Unassembled WGS sequence"/>
</dbReference>
<dbReference type="Gene3D" id="3.30.160.100">
    <property type="entry name" value="Ribosome hibernation promotion factor-like"/>
    <property type="match status" value="1"/>
</dbReference>
<proteinExistence type="inferred from homology"/>
<dbReference type="GO" id="GO:0045900">
    <property type="term" value="P:negative regulation of translational elongation"/>
    <property type="evidence" value="ECO:0007669"/>
    <property type="project" value="TreeGrafter"/>
</dbReference>
<evidence type="ECO:0000256" key="3">
    <source>
        <dbReference type="ARBA" id="ARBA00041148"/>
    </source>
</evidence>
<dbReference type="CDD" id="cd00552">
    <property type="entry name" value="RaiA"/>
    <property type="match status" value="1"/>
</dbReference>
<evidence type="ECO:0000256" key="4">
    <source>
        <dbReference type="HAMAP-Rule" id="MF_00839"/>
    </source>
</evidence>
<comment type="subunit">
    <text evidence="4">Interacts with 100S ribosomes.</text>
</comment>
<comment type="function">
    <text evidence="4">Required for dimerization of active 70S ribosomes into 100S ribosomes in stationary phase; 100S ribosomes are translationally inactive and sometimes present during exponential growth.</text>
</comment>
<keyword evidence="7" id="KW-1185">Reference proteome</keyword>
<dbReference type="InterPro" id="IPR032528">
    <property type="entry name" value="Ribosom_S30AE_C"/>
</dbReference>
<keyword evidence="4" id="KW-0963">Cytoplasm</keyword>
<dbReference type="InterPro" id="IPR034694">
    <property type="entry name" value="HPF_long/plastid"/>
</dbReference>
<dbReference type="PANTHER" id="PTHR33231">
    <property type="entry name" value="30S RIBOSOMAL PROTEIN"/>
    <property type="match status" value="1"/>
</dbReference>
<dbReference type="Pfam" id="PF02482">
    <property type="entry name" value="Ribosomal_S30AE"/>
    <property type="match status" value="1"/>
</dbReference>
<organism evidence="6 7">
    <name type="scientific">Acuticoccus mangrovi</name>
    <dbReference type="NCBI Taxonomy" id="2796142"/>
    <lineage>
        <taxon>Bacteria</taxon>
        <taxon>Pseudomonadati</taxon>
        <taxon>Pseudomonadota</taxon>
        <taxon>Alphaproteobacteria</taxon>
        <taxon>Hyphomicrobiales</taxon>
        <taxon>Amorphaceae</taxon>
        <taxon>Acuticoccus</taxon>
    </lineage>
</organism>
<evidence type="ECO:0000313" key="6">
    <source>
        <dbReference type="EMBL" id="MBJ3777205.1"/>
    </source>
</evidence>
<comment type="subcellular location">
    <subcellularLocation>
        <location evidence="4">Cytoplasm</location>
    </subcellularLocation>
</comment>
<sequence length="205" mass="21755">MSLTITGKNMDVGAALRQRIEERLATSLGKYFDGNHSGQITLSKTGAGFDVDCTLHLDTGIVLRTSASAGDATFAFDQAAERIDKRLRRYKRRLKAHHHGPGSGADEVAAATLSVLATPDEDEELEANYAPLVVAEAPTKIKTMTVGMAVLELDLIDAPALMFRNAANGTHNVVYRRADGNVGWIDPSLAGHDEVPTGATGAAAE</sequence>
<comment type="similarity">
    <text evidence="4">Belongs to the HPF/YfiA ribosome-associated protein family. Long HPF subfamily.</text>
</comment>
<keyword evidence="1 4" id="KW-0810">Translation regulation</keyword>
<dbReference type="InterPro" id="IPR003489">
    <property type="entry name" value="RHF/RaiA"/>
</dbReference>
<dbReference type="RefSeq" id="WP_198883108.1">
    <property type="nucleotide sequence ID" value="NZ_JAEKJA010000013.1"/>
</dbReference>
<dbReference type="HAMAP" id="MF_00839">
    <property type="entry name" value="HPF"/>
    <property type="match status" value="1"/>
</dbReference>
<dbReference type="InterPro" id="IPR036567">
    <property type="entry name" value="RHF-like"/>
</dbReference>
<dbReference type="InterPro" id="IPR050574">
    <property type="entry name" value="HPF/YfiA_ribosome-assoc"/>
</dbReference>
<comment type="caution">
    <text evidence="6">The sequence shown here is derived from an EMBL/GenBank/DDBJ whole genome shotgun (WGS) entry which is preliminary data.</text>
</comment>
<evidence type="ECO:0000256" key="2">
    <source>
        <dbReference type="ARBA" id="ARBA00038695"/>
    </source>
</evidence>
<evidence type="ECO:0000259" key="5">
    <source>
        <dbReference type="Pfam" id="PF16321"/>
    </source>
</evidence>
<accession>A0A934MHR7</accession>
<dbReference type="Pfam" id="PF16321">
    <property type="entry name" value="Ribosom_S30AE_C"/>
    <property type="match status" value="1"/>
</dbReference>
<feature type="domain" description="Sigma 54 modulation/S30EA ribosomal protein C-terminal" evidence="5">
    <location>
        <begin position="131"/>
        <end position="183"/>
    </location>
</feature>
<dbReference type="GO" id="GO:0022627">
    <property type="term" value="C:cytosolic small ribosomal subunit"/>
    <property type="evidence" value="ECO:0007669"/>
    <property type="project" value="TreeGrafter"/>
</dbReference>
<dbReference type="PANTHER" id="PTHR33231:SF1">
    <property type="entry name" value="30S RIBOSOMAL PROTEIN"/>
    <property type="match status" value="1"/>
</dbReference>
<dbReference type="GO" id="GO:0043024">
    <property type="term" value="F:ribosomal small subunit binding"/>
    <property type="evidence" value="ECO:0007669"/>
    <property type="project" value="TreeGrafter"/>
</dbReference>